<dbReference type="GO" id="GO:0006935">
    <property type="term" value="P:chemotaxis"/>
    <property type="evidence" value="ECO:0007669"/>
    <property type="project" value="UniProtKB-KW"/>
</dbReference>
<evidence type="ECO:0000256" key="2">
    <source>
        <dbReference type="ARBA" id="ARBA00022500"/>
    </source>
</evidence>
<evidence type="ECO:0000259" key="7">
    <source>
        <dbReference type="PROSITE" id="PS50885"/>
    </source>
</evidence>
<dbReference type="PANTHER" id="PTHR43531:SF11">
    <property type="entry name" value="METHYL-ACCEPTING CHEMOTAXIS PROTEIN 3"/>
    <property type="match status" value="1"/>
</dbReference>
<proteinExistence type="inferred from homology"/>
<dbReference type="AlphaFoldDB" id="A0AAE4WBD8"/>
<sequence>MPRPSIKSSLIGVLTLISILFGIFAYLSHAGSASLHETGQNLGSNAIPAIVASGQLDHTFMSLRLAVAKHIIATDVADMAKLDVAIVATEVEFNKAVAAYKASIDKDSERVALETIEAKSKHYLDALPALFDLSRQHKTDEAADIFIHKLAPIANDLNADIQSLVAGNVEEAIEATGVADEGYARDTLTTLVTTCLVGLVICASILFILRAVANPIGTITGAMSKLAEGDVTIEIPFAGRADEIGAMASAVETFRQAAIDNARLQRDAEANRLQAEVNRTADQKRAEAEADERLNLAASALAAGLKRLASGDLAFQLTEAFSPGFEGLRLDFNSSVSQLGETLLAMSESIASMDNGTKEISSGANDLSRRTEQQAASLEETAAALDQITANVANSSKRTGEARIAAAQANQSAVKSAEVVSYAEDAMGRIETSSQQISSIIGVIDEIAFQTNLLALNAGVEAARAGEAGRGFAVVAQEVRELAQRSAKAAKEIKGLIQNSNTEVESGVRLVRETGMALKTIGSQISEINGHMDSIATSAKEQATGLAEINTAVNSMDQSTQQNAAMVEESTAASDGLANEATKLRDLVSHFQLGNTNVSPVVALRQTAAAMAAPRRSVTAGRPASQGNTALKQGWTEF</sequence>
<feature type="domain" description="Methyl-accepting transducer" evidence="6">
    <location>
        <begin position="349"/>
        <end position="578"/>
    </location>
</feature>
<dbReference type="InterPro" id="IPR051310">
    <property type="entry name" value="MCP_chemotaxis"/>
</dbReference>
<feature type="domain" description="HAMP" evidence="7">
    <location>
        <begin position="210"/>
        <end position="263"/>
    </location>
</feature>
<feature type="region of interest" description="Disordered" evidence="5">
    <location>
        <begin position="614"/>
        <end position="638"/>
    </location>
</feature>
<dbReference type="Pfam" id="PF12729">
    <property type="entry name" value="4HB_MCP_1"/>
    <property type="match status" value="1"/>
</dbReference>
<evidence type="ECO:0000313" key="8">
    <source>
        <dbReference type="EMBL" id="MUZ56975.1"/>
    </source>
</evidence>
<dbReference type="GO" id="GO:0016020">
    <property type="term" value="C:membrane"/>
    <property type="evidence" value="ECO:0007669"/>
    <property type="project" value="UniProtKB-SubCell"/>
</dbReference>
<dbReference type="PROSITE" id="PS50111">
    <property type="entry name" value="CHEMOTAXIS_TRANSDUC_2"/>
    <property type="match status" value="1"/>
</dbReference>
<comment type="similarity">
    <text evidence="3">Belongs to the methyl-accepting chemotaxis (MCP) protein family.</text>
</comment>
<comment type="subcellular location">
    <subcellularLocation>
        <location evidence="1">Membrane</location>
    </subcellularLocation>
</comment>
<dbReference type="PANTHER" id="PTHR43531">
    <property type="entry name" value="PROTEIN ICFG"/>
    <property type="match status" value="1"/>
</dbReference>
<dbReference type="EMBL" id="WPHM01000002">
    <property type="protein sequence ID" value="MUZ56975.1"/>
    <property type="molecule type" value="Genomic_DNA"/>
</dbReference>
<dbReference type="CDD" id="cd11386">
    <property type="entry name" value="MCP_signal"/>
    <property type="match status" value="1"/>
</dbReference>
<dbReference type="CDD" id="cd06225">
    <property type="entry name" value="HAMP"/>
    <property type="match status" value="1"/>
</dbReference>
<evidence type="ECO:0000256" key="4">
    <source>
        <dbReference type="PROSITE-ProRule" id="PRU00284"/>
    </source>
</evidence>
<dbReference type="InterPro" id="IPR004089">
    <property type="entry name" value="MCPsignal_dom"/>
</dbReference>
<protein>
    <submittedName>
        <fullName evidence="8">HAMP domain-containing protein</fullName>
    </submittedName>
</protein>
<dbReference type="PROSITE" id="PS50885">
    <property type="entry name" value="HAMP"/>
    <property type="match status" value="2"/>
</dbReference>
<name>A0AAE4WBD8_AGRVI</name>
<dbReference type="Gene3D" id="1.10.8.500">
    <property type="entry name" value="HAMP domain in histidine kinase"/>
    <property type="match status" value="1"/>
</dbReference>
<reference evidence="8 9" key="1">
    <citation type="submission" date="2019-12" db="EMBL/GenBank/DDBJ databases">
        <title>Whole-genome sequencing of Allorhizobium vitis.</title>
        <authorList>
            <person name="Gan H.M."/>
            <person name="Szegedi E."/>
            <person name="Burr T."/>
            <person name="Savka M.A."/>
        </authorList>
    </citation>
    <scope>NUCLEOTIDE SEQUENCE [LARGE SCALE GENOMIC DNA]</scope>
    <source>
        <strain evidence="8 9">CG989</strain>
    </source>
</reference>
<dbReference type="GO" id="GO:0007165">
    <property type="term" value="P:signal transduction"/>
    <property type="evidence" value="ECO:0007669"/>
    <property type="project" value="UniProtKB-KW"/>
</dbReference>
<evidence type="ECO:0000313" key="9">
    <source>
        <dbReference type="Proteomes" id="UP000436692"/>
    </source>
</evidence>
<dbReference type="Gene3D" id="1.10.287.950">
    <property type="entry name" value="Methyl-accepting chemotaxis protein"/>
    <property type="match status" value="1"/>
</dbReference>
<evidence type="ECO:0000256" key="1">
    <source>
        <dbReference type="ARBA" id="ARBA00004370"/>
    </source>
</evidence>
<evidence type="ECO:0000256" key="5">
    <source>
        <dbReference type="SAM" id="MobiDB-lite"/>
    </source>
</evidence>
<dbReference type="RefSeq" id="WP_156547138.1">
    <property type="nucleotide sequence ID" value="NZ_JABAEJ010000002.1"/>
</dbReference>
<evidence type="ECO:0000259" key="6">
    <source>
        <dbReference type="PROSITE" id="PS50111"/>
    </source>
</evidence>
<dbReference type="Proteomes" id="UP000436692">
    <property type="component" value="Unassembled WGS sequence"/>
</dbReference>
<dbReference type="SUPFAM" id="SSF58104">
    <property type="entry name" value="Methyl-accepting chemotaxis protein (MCP) signaling domain"/>
    <property type="match status" value="1"/>
</dbReference>
<keyword evidence="4" id="KW-0807">Transducer</keyword>
<feature type="domain" description="HAMP" evidence="7">
    <location>
        <begin position="292"/>
        <end position="344"/>
    </location>
</feature>
<comment type="caution">
    <text evidence="8">The sequence shown here is derived from an EMBL/GenBank/DDBJ whole genome shotgun (WGS) entry which is preliminary data.</text>
</comment>
<dbReference type="FunFam" id="1.10.287.950:FF:000001">
    <property type="entry name" value="Methyl-accepting chemotaxis sensory transducer"/>
    <property type="match status" value="1"/>
</dbReference>
<dbReference type="Pfam" id="PF00015">
    <property type="entry name" value="MCPsignal"/>
    <property type="match status" value="1"/>
</dbReference>
<dbReference type="SUPFAM" id="SSF158472">
    <property type="entry name" value="HAMP domain-like"/>
    <property type="match status" value="1"/>
</dbReference>
<dbReference type="InterPro" id="IPR024478">
    <property type="entry name" value="HlyB_4HB_MCP"/>
</dbReference>
<dbReference type="SMART" id="SM00304">
    <property type="entry name" value="HAMP"/>
    <property type="match status" value="2"/>
</dbReference>
<dbReference type="SMART" id="SM00283">
    <property type="entry name" value="MA"/>
    <property type="match status" value="1"/>
</dbReference>
<keyword evidence="2" id="KW-0145">Chemotaxis</keyword>
<gene>
    <name evidence="8" type="ORF">GOZ95_05800</name>
</gene>
<dbReference type="Pfam" id="PF00672">
    <property type="entry name" value="HAMP"/>
    <property type="match status" value="1"/>
</dbReference>
<organism evidence="8 9">
    <name type="scientific">Agrobacterium vitis</name>
    <name type="common">Rhizobium vitis</name>
    <dbReference type="NCBI Taxonomy" id="373"/>
    <lineage>
        <taxon>Bacteria</taxon>
        <taxon>Pseudomonadati</taxon>
        <taxon>Pseudomonadota</taxon>
        <taxon>Alphaproteobacteria</taxon>
        <taxon>Hyphomicrobiales</taxon>
        <taxon>Rhizobiaceae</taxon>
        <taxon>Rhizobium/Agrobacterium group</taxon>
        <taxon>Agrobacterium</taxon>
    </lineage>
</organism>
<accession>A0AAE4WBD8</accession>
<dbReference type="InterPro" id="IPR003660">
    <property type="entry name" value="HAMP_dom"/>
</dbReference>
<evidence type="ECO:0000256" key="3">
    <source>
        <dbReference type="ARBA" id="ARBA00029447"/>
    </source>
</evidence>